<dbReference type="SMART" id="SM00239">
    <property type="entry name" value="C2"/>
    <property type="match status" value="1"/>
</dbReference>
<protein>
    <recommendedName>
        <fullName evidence="2">Phosphoinositide phospholipase C</fullName>
        <ecNumber evidence="2">3.1.4.11</ecNumber>
    </recommendedName>
</protein>
<name>A0AAV7JFZ5_9METZ</name>
<dbReference type="GO" id="GO:0016042">
    <property type="term" value="P:lipid catabolic process"/>
    <property type="evidence" value="ECO:0007669"/>
    <property type="project" value="UniProtKB-KW"/>
</dbReference>
<sequence>MRWDHGSNCVSLESSNYAHPGNVWERSDFLIFLKSSQKCADIDESMVDELIDKYEPTGVKSEHRLSLDGLTNFLLDPKQFVYDHRHREVHQDMSLPLSHYFIASSHNTYLLEDQIRGPSSVEGYIRSLRSGCRCVEMDVWDGPTGSPILYHGHTFTSKISLEDVLKAVDEHAFVCSPYPVLISIENHCSIDQQTTMAHMFQSIFGEKLYIGAVDETLDDLPSPESFLNKILIKGKKLKDETDIGDVSDEDEASELVTPEEIKRQVKKQENDQASKSPPSADQGSQGATAPQRSSGSSVPTKIDSGSHNKKIKLSVKLSKVVNYIQASHFKGLDKSLNHETKYYTMSSFSEPKVESLMSKEGWKFVEYNKRQISRIYPKGSRIDSSNYNPVPMWYHGSQIVALNYQTNGEIMDINNGFFNQNGRSGYIKKPACLRERFLAYDPSSTNTRGVPGVIGRKYTIVAISGQQLPKPSSSTRRSEVIDPYVQFTVYGPGMNNLTFKTKMIYDNGFNPNWNETFTFEAKFPEVSLVRIVVFDYDRLSEDDFIGQFTVPINCLMPGYRHVPLLTKEGNIIEFASVFLHITVEDERINFKRTEDYRAQNRKISRNIPRELATLLVDIEGLMVNSFTLFDNFYHSFSELRKSLGLNQEASIIQCLKSIYSRDPNMKIRLTKTETNEYLIETEIGDKLESNRSINLLRELVNQCDRVSSLSPQMLTALEKATHNCRNVLRLNAKVLNSTIGSSYKLFDMAMVVGSVWTQETRLKETCVEVQLTLDLVSNFIYIYIYLTFIYLSYSTSYDTPINGCQSDPVWA</sequence>
<dbReference type="PANTHER" id="PTHR10336:SF209">
    <property type="entry name" value="PHOSPHOINOSITIDE PHOSPHOLIPASE C"/>
    <property type="match status" value="1"/>
</dbReference>
<reference evidence="6 7" key="1">
    <citation type="journal article" date="2023" name="BMC Biol.">
        <title>The compact genome of the sponge Oopsacas minuta (Hexactinellida) is lacking key metazoan core genes.</title>
        <authorList>
            <person name="Santini S."/>
            <person name="Schenkelaars Q."/>
            <person name="Jourda C."/>
            <person name="Duchesne M."/>
            <person name="Belahbib H."/>
            <person name="Rocher C."/>
            <person name="Selva M."/>
            <person name="Riesgo A."/>
            <person name="Vervoort M."/>
            <person name="Leys S.P."/>
            <person name="Kodjabachian L."/>
            <person name="Le Bivic A."/>
            <person name="Borchiellini C."/>
            <person name="Claverie J.M."/>
            <person name="Renard E."/>
        </authorList>
    </citation>
    <scope>NUCLEOTIDE SEQUENCE [LARGE SCALE GENOMIC DNA]</scope>
    <source>
        <strain evidence="6">SPO-2</strain>
    </source>
</reference>
<dbReference type="EMBL" id="JAKMXF010000343">
    <property type="protein sequence ID" value="KAI6647390.1"/>
    <property type="molecule type" value="Genomic_DNA"/>
</dbReference>
<evidence type="ECO:0000259" key="5">
    <source>
        <dbReference type="PROSITE" id="PS50008"/>
    </source>
</evidence>
<dbReference type="PROSITE" id="PS50008">
    <property type="entry name" value="PIPLC_Y_DOMAIN"/>
    <property type="match status" value="1"/>
</dbReference>
<evidence type="ECO:0000256" key="3">
    <source>
        <dbReference type="SAM" id="MobiDB-lite"/>
    </source>
</evidence>
<dbReference type="CDD" id="cd00275">
    <property type="entry name" value="C2_PLC_like"/>
    <property type="match status" value="1"/>
</dbReference>
<organism evidence="6 7">
    <name type="scientific">Oopsacas minuta</name>
    <dbReference type="NCBI Taxonomy" id="111878"/>
    <lineage>
        <taxon>Eukaryota</taxon>
        <taxon>Metazoa</taxon>
        <taxon>Porifera</taxon>
        <taxon>Hexactinellida</taxon>
        <taxon>Hexasterophora</taxon>
        <taxon>Lyssacinosida</taxon>
        <taxon>Leucopsacidae</taxon>
        <taxon>Oopsacas</taxon>
    </lineage>
</organism>
<feature type="compositionally biased region" description="Basic and acidic residues" evidence="3">
    <location>
        <begin position="259"/>
        <end position="272"/>
    </location>
</feature>
<dbReference type="SUPFAM" id="SSF51695">
    <property type="entry name" value="PLC-like phosphodiesterases"/>
    <property type="match status" value="1"/>
</dbReference>
<dbReference type="PROSITE" id="PS50004">
    <property type="entry name" value="C2"/>
    <property type="match status" value="1"/>
</dbReference>
<dbReference type="GO" id="GO:0004435">
    <property type="term" value="F:phosphatidylinositol-4,5-bisphosphate phospholipase C activity"/>
    <property type="evidence" value="ECO:0007669"/>
    <property type="project" value="UniProtKB-EC"/>
</dbReference>
<dbReference type="Gene3D" id="3.20.20.190">
    <property type="entry name" value="Phosphatidylinositol (PI) phosphodiesterase"/>
    <property type="match status" value="1"/>
</dbReference>
<dbReference type="PANTHER" id="PTHR10336">
    <property type="entry name" value="PHOSPHOINOSITIDE-SPECIFIC PHOSPHOLIPASE C FAMILY PROTEIN"/>
    <property type="match status" value="1"/>
</dbReference>
<dbReference type="InterPro" id="IPR001711">
    <property type="entry name" value="PLipase_C_Pinositol-sp_Y"/>
</dbReference>
<feature type="domain" description="C2" evidence="4">
    <location>
        <begin position="439"/>
        <end position="566"/>
    </location>
</feature>
<dbReference type="Gene3D" id="2.60.40.150">
    <property type="entry name" value="C2 domain"/>
    <property type="match status" value="1"/>
</dbReference>
<keyword evidence="2" id="KW-0378">Hydrolase</keyword>
<keyword evidence="2" id="KW-0443">Lipid metabolism</keyword>
<dbReference type="PRINTS" id="PR00390">
    <property type="entry name" value="PHPHLIPASEC"/>
</dbReference>
<feature type="compositionally biased region" description="Polar residues" evidence="3">
    <location>
        <begin position="273"/>
        <end position="305"/>
    </location>
</feature>
<feature type="domain" description="PI-PLC Y-box" evidence="5">
    <location>
        <begin position="317"/>
        <end position="434"/>
    </location>
</feature>
<dbReference type="AlphaFoldDB" id="A0AAV7JFZ5"/>
<evidence type="ECO:0000259" key="4">
    <source>
        <dbReference type="PROSITE" id="PS50004"/>
    </source>
</evidence>
<dbReference type="PROSITE" id="PS50007">
    <property type="entry name" value="PIPLC_X_DOMAIN"/>
    <property type="match status" value="1"/>
</dbReference>
<keyword evidence="1" id="KW-0807">Transducer</keyword>
<dbReference type="Pfam" id="PF00387">
    <property type="entry name" value="PI-PLC-Y"/>
    <property type="match status" value="1"/>
</dbReference>
<keyword evidence="7" id="KW-1185">Reference proteome</keyword>
<dbReference type="InterPro" id="IPR011992">
    <property type="entry name" value="EF-hand-dom_pair"/>
</dbReference>
<proteinExistence type="predicted"/>
<dbReference type="InterPro" id="IPR017946">
    <property type="entry name" value="PLC-like_Pdiesterase_TIM-brl"/>
</dbReference>
<comment type="caution">
    <text evidence="6">The sequence shown here is derived from an EMBL/GenBank/DDBJ whole genome shotgun (WGS) entry which is preliminary data.</text>
</comment>
<dbReference type="GO" id="GO:0035556">
    <property type="term" value="P:intracellular signal transduction"/>
    <property type="evidence" value="ECO:0007669"/>
    <property type="project" value="InterPro"/>
</dbReference>
<evidence type="ECO:0000313" key="6">
    <source>
        <dbReference type="EMBL" id="KAI6647390.1"/>
    </source>
</evidence>
<dbReference type="Pfam" id="PF00168">
    <property type="entry name" value="C2"/>
    <property type="match status" value="1"/>
</dbReference>
<dbReference type="SMART" id="SM00149">
    <property type="entry name" value="PLCYc"/>
    <property type="match status" value="1"/>
</dbReference>
<dbReference type="Pfam" id="PF00388">
    <property type="entry name" value="PI-PLC-X"/>
    <property type="match status" value="1"/>
</dbReference>
<dbReference type="SUPFAM" id="SSF49562">
    <property type="entry name" value="C2 domain (Calcium/lipid-binding domain, CaLB)"/>
    <property type="match status" value="1"/>
</dbReference>
<gene>
    <name evidence="6" type="ORF">LOD99_12386</name>
</gene>
<dbReference type="SMART" id="SM00148">
    <property type="entry name" value="PLCXc"/>
    <property type="match status" value="1"/>
</dbReference>
<dbReference type="SUPFAM" id="SSF47473">
    <property type="entry name" value="EF-hand"/>
    <property type="match status" value="1"/>
</dbReference>
<dbReference type="InterPro" id="IPR000909">
    <property type="entry name" value="PLipase_C_PInositol-sp_X_dom"/>
</dbReference>
<comment type="catalytic activity">
    <reaction evidence="2">
        <text>a 1,2-diacyl-sn-glycero-3-phospho-(1D-myo-inositol-4,5-bisphosphate) + H2O = 1D-myo-inositol 1,4,5-trisphosphate + a 1,2-diacyl-sn-glycerol + H(+)</text>
        <dbReference type="Rhea" id="RHEA:33179"/>
        <dbReference type="ChEBI" id="CHEBI:15377"/>
        <dbReference type="ChEBI" id="CHEBI:15378"/>
        <dbReference type="ChEBI" id="CHEBI:17815"/>
        <dbReference type="ChEBI" id="CHEBI:58456"/>
        <dbReference type="ChEBI" id="CHEBI:203600"/>
        <dbReference type="EC" id="3.1.4.11"/>
    </reaction>
</comment>
<dbReference type="InterPro" id="IPR015359">
    <property type="entry name" value="PLC_EF-hand-like"/>
</dbReference>
<dbReference type="InterPro" id="IPR001192">
    <property type="entry name" value="PI-PLC_fam"/>
</dbReference>
<feature type="region of interest" description="Disordered" evidence="3">
    <location>
        <begin position="244"/>
        <end position="305"/>
    </location>
</feature>
<dbReference type="EC" id="3.1.4.11" evidence="2"/>
<evidence type="ECO:0000313" key="7">
    <source>
        <dbReference type="Proteomes" id="UP001165289"/>
    </source>
</evidence>
<evidence type="ECO:0000256" key="2">
    <source>
        <dbReference type="RuleBase" id="RU361133"/>
    </source>
</evidence>
<dbReference type="Proteomes" id="UP001165289">
    <property type="component" value="Unassembled WGS sequence"/>
</dbReference>
<feature type="compositionally biased region" description="Acidic residues" evidence="3">
    <location>
        <begin position="244"/>
        <end position="253"/>
    </location>
</feature>
<accession>A0AAV7JFZ5</accession>
<dbReference type="InterPro" id="IPR035892">
    <property type="entry name" value="C2_domain_sf"/>
</dbReference>
<dbReference type="Pfam" id="PF09279">
    <property type="entry name" value="EF-hand_like"/>
    <property type="match status" value="1"/>
</dbReference>
<dbReference type="Gene3D" id="1.10.238.10">
    <property type="entry name" value="EF-hand"/>
    <property type="match status" value="1"/>
</dbReference>
<dbReference type="InterPro" id="IPR000008">
    <property type="entry name" value="C2_dom"/>
</dbReference>
<keyword evidence="2" id="KW-0442">Lipid degradation</keyword>
<evidence type="ECO:0000256" key="1">
    <source>
        <dbReference type="ARBA" id="ARBA00023224"/>
    </source>
</evidence>